<dbReference type="RefSeq" id="WP_255134175.1">
    <property type="nucleotide sequence ID" value="NZ_JANDBC010000001.1"/>
</dbReference>
<evidence type="ECO:0008006" key="3">
    <source>
        <dbReference type="Google" id="ProtNLM"/>
    </source>
</evidence>
<reference evidence="1" key="1">
    <citation type="submission" date="2022-06" db="EMBL/GenBank/DDBJ databases">
        <title>Gracilimonas sp. CAU 1638 isolated from sea sediment.</title>
        <authorList>
            <person name="Kim W."/>
        </authorList>
    </citation>
    <scope>NUCLEOTIDE SEQUENCE</scope>
    <source>
        <strain evidence="1">CAU 1638</strain>
    </source>
</reference>
<dbReference type="Proteomes" id="UP001139125">
    <property type="component" value="Unassembled WGS sequence"/>
</dbReference>
<sequence>MKSRIILPVIALSLFLSCDQIIGTGDSDTLSITPNEVTLQEKSDRSVTFNFVNTCSSGCWKNIKPEVKKSGDEYSVKLVAERSGNPCLAVCGLLEKEIKIDVKTAGTYNFSFTHRDSVHHQFNLIFP</sequence>
<keyword evidence="2" id="KW-1185">Reference proteome</keyword>
<protein>
    <recommendedName>
        <fullName evidence="3">Lipoprotein</fullName>
    </recommendedName>
</protein>
<dbReference type="PROSITE" id="PS51257">
    <property type="entry name" value="PROKAR_LIPOPROTEIN"/>
    <property type="match status" value="1"/>
</dbReference>
<proteinExistence type="predicted"/>
<accession>A0A9X2RG70</accession>
<evidence type="ECO:0000313" key="2">
    <source>
        <dbReference type="Proteomes" id="UP001139125"/>
    </source>
</evidence>
<comment type="caution">
    <text evidence="1">The sequence shown here is derived from an EMBL/GenBank/DDBJ whole genome shotgun (WGS) entry which is preliminary data.</text>
</comment>
<gene>
    <name evidence="1" type="ORF">NM125_07010</name>
</gene>
<name>A0A9X2RG70_9BACT</name>
<evidence type="ECO:0000313" key="1">
    <source>
        <dbReference type="EMBL" id="MCP9291328.1"/>
    </source>
</evidence>
<dbReference type="EMBL" id="JANDBC010000001">
    <property type="protein sequence ID" value="MCP9291328.1"/>
    <property type="molecule type" value="Genomic_DNA"/>
</dbReference>
<dbReference type="AlphaFoldDB" id="A0A9X2RG70"/>
<organism evidence="1 2">
    <name type="scientific">Gracilimonas sediminicola</name>
    <dbReference type="NCBI Taxonomy" id="2952158"/>
    <lineage>
        <taxon>Bacteria</taxon>
        <taxon>Pseudomonadati</taxon>
        <taxon>Balneolota</taxon>
        <taxon>Balneolia</taxon>
        <taxon>Balneolales</taxon>
        <taxon>Balneolaceae</taxon>
        <taxon>Gracilimonas</taxon>
    </lineage>
</organism>